<dbReference type="InterPro" id="IPR030678">
    <property type="entry name" value="Peptide/Ni-bd"/>
</dbReference>
<dbReference type="InterPro" id="IPR039424">
    <property type="entry name" value="SBP_5"/>
</dbReference>
<dbReference type="eggNOG" id="COG4166">
    <property type="taxonomic scope" value="Bacteria"/>
</dbReference>
<feature type="domain" description="Solute-binding protein family 5" evidence="2">
    <location>
        <begin position="123"/>
        <end position="527"/>
    </location>
</feature>
<dbReference type="GO" id="GO:0030288">
    <property type="term" value="C:outer membrane-bounded periplasmic space"/>
    <property type="evidence" value="ECO:0007669"/>
    <property type="project" value="TreeGrafter"/>
</dbReference>
<keyword evidence="4" id="KW-1185">Reference proteome</keyword>
<dbReference type="Gene3D" id="3.40.190.10">
    <property type="entry name" value="Periplasmic binding protein-like II"/>
    <property type="match status" value="1"/>
</dbReference>
<dbReference type="PROSITE" id="PS51318">
    <property type="entry name" value="TAT"/>
    <property type="match status" value="1"/>
</dbReference>
<dbReference type="Gene3D" id="3.10.105.10">
    <property type="entry name" value="Dipeptide-binding Protein, Domain 3"/>
    <property type="match status" value="1"/>
</dbReference>
<evidence type="ECO:0000313" key="3">
    <source>
        <dbReference type="EMBL" id="ACX95250.1"/>
    </source>
</evidence>
<dbReference type="EMBL" id="CP001801">
    <property type="protein sequence ID" value="ACX95250.1"/>
    <property type="molecule type" value="Genomic_DNA"/>
</dbReference>
<reference evidence="3 4" key="1">
    <citation type="submission" date="2009-10" db="EMBL/GenBank/DDBJ databases">
        <title>Complete sequence of Halothiobacillus neapolitanus c2.</title>
        <authorList>
            <consortium name="US DOE Joint Genome Institute"/>
            <person name="Lucas S."/>
            <person name="Copeland A."/>
            <person name="Lapidus A."/>
            <person name="Glavina del Rio T."/>
            <person name="Tice H."/>
            <person name="Bruce D."/>
            <person name="Goodwin L."/>
            <person name="Pitluck S."/>
            <person name="Davenport K."/>
            <person name="Brettin T."/>
            <person name="Detter J.C."/>
            <person name="Han C."/>
            <person name="Tapia R."/>
            <person name="Larimer F."/>
            <person name="Land M."/>
            <person name="Hauser L."/>
            <person name="Kyrpides N."/>
            <person name="Mikhailova N."/>
            <person name="Kerfeld C."/>
            <person name="Cannon G."/>
            <person name="Heinhort S."/>
        </authorList>
    </citation>
    <scope>NUCLEOTIDE SEQUENCE [LARGE SCALE GENOMIC DNA]</scope>
    <source>
        <strain evidence="4">ATCC 23641 / c2</strain>
    </source>
</reference>
<dbReference type="GO" id="GO:0043190">
    <property type="term" value="C:ATP-binding cassette (ABC) transporter complex"/>
    <property type="evidence" value="ECO:0007669"/>
    <property type="project" value="InterPro"/>
</dbReference>
<dbReference type="RefSeq" id="WP_012823286.1">
    <property type="nucleotide sequence ID" value="NC_013422.1"/>
</dbReference>
<organism evidence="3 4">
    <name type="scientific">Halothiobacillus neapolitanus (strain ATCC 23641 / DSM 15147 / CIP 104769 / NCIMB 8539 / c2)</name>
    <name type="common">Thiobacillus neapolitanus</name>
    <dbReference type="NCBI Taxonomy" id="555778"/>
    <lineage>
        <taxon>Bacteria</taxon>
        <taxon>Pseudomonadati</taxon>
        <taxon>Pseudomonadota</taxon>
        <taxon>Gammaproteobacteria</taxon>
        <taxon>Chromatiales</taxon>
        <taxon>Halothiobacillaceae</taxon>
        <taxon>Halothiobacillus</taxon>
    </lineage>
</organism>
<dbReference type="Proteomes" id="UP000009102">
    <property type="component" value="Chromosome"/>
</dbReference>
<name>D0KXS7_HALNC</name>
<dbReference type="GO" id="GO:0015833">
    <property type="term" value="P:peptide transport"/>
    <property type="evidence" value="ECO:0007669"/>
    <property type="project" value="TreeGrafter"/>
</dbReference>
<dbReference type="Pfam" id="PF00496">
    <property type="entry name" value="SBP_bac_5"/>
    <property type="match status" value="1"/>
</dbReference>
<dbReference type="InterPro" id="IPR000914">
    <property type="entry name" value="SBP_5_dom"/>
</dbReference>
<keyword evidence="1" id="KW-0732">Signal</keyword>
<evidence type="ECO:0000313" key="4">
    <source>
        <dbReference type="Proteomes" id="UP000009102"/>
    </source>
</evidence>
<accession>D0KXS7</accession>
<proteinExistence type="predicted"/>
<sequence>MKNEHPSRHDQFTDDQRSRRDFLRYLLATGALAAGAGAFSRVGHAAGFADALGYSPKYPANFNAFNYVNPDAPKGGRLSLSVFGNFDSLNPFVLKGLAASGLNELCFESLTARAWDEPFSAYGLLADRADLAADGLSITFRINAKARFYDGSPVTARDVLFSFNTLMSKQAHPRYRIYWADIAGTELTDARHVRFSFKRVNPELHLIIGELPVFSERWLAGRDFASLSREAFLTSGPYRVGRVDYGNTITYERNPDYWAKDLDVRRGQFNFDQIVFKYYKDETVSLEAFKAGEFDVFYETNSKRWARDYTGANFDDGRIIRREIPHKNNAGMQGFGMNTRQALFSDRRVRRALDLALDFGWSNTHLFYGQYTRCDSYFSNSELACRGLPQGDELALLEPFKAQLPPELFREPYQVPVANNPAEQRANLLKARDLLAEAGWRVEEGVLKNAEGQPFSFEITLAMRGFERIVAPYAYNLKRLGIEVSYRTIDVSLYQRKMDRFEFDMAVVAYGESQSPGNELRDRFGSAAAHTDGSSNYMGIDSPVVDALIDRVIYAKSRAELVTACRALDRVLLWGEYLVPNWYIGAHRLAWWNRFGFHQPLPLYFDAMTWVMQTWWQVYEHPQKQSKGHLEKPTALSDCVVACSFTRSWLKPAPRLST</sequence>
<dbReference type="PANTHER" id="PTHR30290">
    <property type="entry name" value="PERIPLASMIC BINDING COMPONENT OF ABC TRANSPORTER"/>
    <property type="match status" value="1"/>
</dbReference>
<dbReference type="InterPro" id="IPR006311">
    <property type="entry name" value="TAT_signal"/>
</dbReference>
<dbReference type="HOGENOM" id="CLU_023171_0_0_6"/>
<gene>
    <name evidence="3" type="ordered locus">Hneap_0393</name>
</gene>
<dbReference type="CDD" id="cd08497">
    <property type="entry name" value="MbnE-like"/>
    <property type="match status" value="1"/>
</dbReference>
<protein>
    <submittedName>
        <fullName evidence="3">Extracellular solute-binding protein family 5</fullName>
    </submittedName>
</protein>
<dbReference type="AlphaFoldDB" id="D0KXS7"/>
<dbReference type="PANTHER" id="PTHR30290:SF64">
    <property type="entry name" value="ABC TRANSPORTER PERIPLASMIC BINDING PROTEIN"/>
    <property type="match status" value="1"/>
</dbReference>
<evidence type="ECO:0000256" key="1">
    <source>
        <dbReference type="ARBA" id="ARBA00022729"/>
    </source>
</evidence>
<dbReference type="KEGG" id="hna:Hneap_0393"/>
<dbReference type="GO" id="GO:1904680">
    <property type="term" value="F:peptide transmembrane transporter activity"/>
    <property type="evidence" value="ECO:0007669"/>
    <property type="project" value="TreeGrafter"/>
</dbReference>
<dbReference type="SUPFAM" id="SSF53850">
    <property type="entry name" value="Periplasmic binding protein-like II"/>
    <property type="match status" value="1"/>
</dbReference>
<dbReference type="PIRSF" id="PIRSF002741">
    <property type="entry name" value="MppA"/>
    <property type="match status" value="1"/>
</dbReference>
<dbReference type="STRING" id="555778.Hneap_0393"/>
<dbReference type="GO" id="GO:0042884">
    <property type="term" value="P:microcin transport"/>
    <property type="evidence" value="ECO:0007669"/>
    <property type="project" value="TreeGrafter"/>
</dbReference>
<evidence type="ECO:0000259" key="2">
    <source>
        <dbReference type="Pfam" id="PF00496"/>
    </source>
</evidence>
<dbReference type="OrthoDB" id="9801912at2"/>